<feature type="compositionally biased region" description="Basic and acidic residues" evidence="1">
    <location>
        <begin position="57"/>
        <end position="75"/>
    </location>
</feature>
<feature type="region of interest" description="Disordered" evidence="1">
    <location>
        <begin position="1"/>
        <end position="114"/>
    </location>
</feature>
<reference evidence="2 3" key="1">
    <citation type="submission" date="2020-04" db="EMBL/GenBank/DDBJ databases">
        <title>Chromosome-level genome assembly of a cyprinid fish Onychostoma macrolepis by integration of Nanopore Sequencing, Bionano and Hi-C technology.</title>
        <authorList>
            <person name="Wang D."/>
        </authorList>
    </citation>
    <scope>NUCLEOTIDE SEQUENCE [LARGE SCALE GENOMIC DNA]</scope>
    <source>
        <strain evidence="2">SWU-2019</strain>
        <tissue evidence="2">Muscle</tissue>
    </source>
</reference>
<keyword evidence="3" id="KW-1185">Reference proteome</keyword>
<evidence type="ECO:0000256" key="1">
    <source>
        <dbReference type="SAM" id="MobiDB-lite"/>
    </source>
</evidence>
<feature type="region of interest" description="Disordered" evidence="1">
    <location>
        <begin position="132"/>
        <end position="163"/>
    </location>
</feature>
<feature type="compositionally biased region" description="Basic and acidic residues" evidence="1">
    <location>
        <begin position="141"/>
        <end position="163"/>
    </location>
</feature>
<gene>
    <name evidence="2" type="ORF">G5714_013172</name>
</gene>
<dbReference type="EMBL" id="JAAMOB010000013">
    <property type="protein sequence ID" value="KAF4105510.1"/>
    <property type="molecule type" value="Genomic_DNA"/>
</dbReference>
<feature type="compositionally biased region" description="Basic and acidic residues" evidence="1">
    <location>
        <begin position="91"/>
        <end position="103"/>
    </location>
</feature>
<organism evidence="2 3">
    <name type="scientific">Onychostoma macrolepis</name>
    <dbReference type="NCBI Taxonomy" id="369639"/>
    <lineage>
        <taxon>Eukaryota</taxon>
        <taxon>Metazoa</taxon>
        <taxon>Chordata</taxon>
        <taxon>Craniata</taxon>
        <taxon>Vertebrata</taxon>
        <taxon>Euteleostomi</taxon>
        <taxon>Actinopterygii</taxon>
        <taxon>Neopterygii</taxon>
        <taxon>Teleostei</taxon>
        <taxon>Ostariophysi</taxon>
        <taxon>Cypriniformes</taxon>
        <taxon>Cyprinidae</taxon>
        <taxon>Acrossocheilinae</taxon>
        <taxon>Onychostoma</taxon>
    </lineage>
</organism>
<name>A0A7J6CE56_9TELE</name>
<proteinExistence type="predicted"/>
<comment type="caution">
    <text evidence="2">The sequence shown here is derived from an EMBL/GenBank/DDBJ whole genome shotgun (WGS) entry which is preliminary data.</text>
</comment>
<accession>A0A7J6CE56</accession>
<dbReference type="AlphaFoldDB" id="A0A7J6CE56"/>
<sequence length="163" mass="17929">MRARRSLDSAVGQHLKTSSPLARRSSWRSAWDGETTETASQPPKGGRIAGEESLPAHSDRMEPVVENAGKAEPRQRSWATPEDVIPSRPQKFVEKRVGRRNDGDGLPTTKGVSDVSPLVILPCGWLRLSTNTGFSVPVPARCEREDRPERNPCPAHSDRMEPG</sequence>
<protein>
    <submittedName>
        <fullName evidence="2">Uncharacterized protein</fullName>
    </submittedName>
</protein>
<evidence type="ECO:0000313" key="3">
    <source>
        <dbReference type="Proteomes" id="UP000579812"/>
    </source>
</evidence>
<dbReference type="Proteomes" id="UP000579812">
    <property type="component" value="Unassembled WGS sequence"/>
</dbReference>
<evidence type="ECO:0000313" key="2">
    <source>
        <dbReference type="EMBL" id="KAF4105510.1"/>
    </source>
</evidence>